<reference evidence="12" key="1">
    <citation type="submission" date="2023-10" db="EMBL/GenBank/DDBJ databases">
        <authorList>
            <person name="Chen Y."/>
            <person name="Shah S."/>
            <person name="Dougan E. K."/>
            <person name="Thang M."/>
            <person name="Chan C."/>
        </authorList>
    </citation>
    <scope>NUCLEOTIDE SEQUENCE [LARGE SCALE GENOMIC DNA]</scope>
</reference>
<dbReference type="InterPro" id="IPR011009">
    <property type="entry name" value="Kinase-like_dom_sf"/>
</dbReference>
<keyword evidence="2" id="KW-0723">Serine/threonine-protein kinase</keyword>
<feature type="domain" description="EF-hand" evidence="11">
    <location>
        <begin position="183"/>
        <end position="218"/>
    </location>
</feature>
<evidence type="ECO:0000259" key="10">
    <source>
        <dbReference type="PROSITE" id="PS50011"/>
    </source>
</evidence>
<dbReference type="SUPFAM" id="SSF56112">
    <property type="entry name" value="Protein kinase-like (PK-like)"/>
    <property type="match status" value="1"/>
</dbReference>
<proteinExistence type="inferred from homology"/>
<evidence type="ECO:0000259" key="11">
    <source>
        <dbReference type="PROSITE" id="PS50222"/>
    </source>
</evidence>
<dbReference type="SUPFAM" id="SSF47473">
    <property type="entry name" value="EF-hand"/>
    <property type="match status" value="1"/>
</dbReference>
<accession>A0ABN9V437</accession>
<evidence type="ECO:0000256" key="7">
    <source>
        <dbReference type="ARBA" id="ARBA00022840"/>
    </source>
</evidence>
<dbReference type="PROSITE" id="PS50222">
    <property type="entry name" value="EF_HAND_2"/>
    <property type="match status" value="2"/>
</dbReference>
<evidence type="ECO:0000313" key="13">
    <source>
        <dbReference type="Proteomes" id="UP001189429"/>
    </source>
</evidence>
<sequence length="370" mass="42334">MWSTEMHKLENFLYEKEGSKHLKLIDFGFSKIWKPNTKMQLSCGTLSYVAPEVLGKSYGSKCDMWSLGVTVFILLFGYMPFSGSEETQVRLIRQGRYSRKEREWKKVSSEAQHFVESLLVVDPTARLSAAQALETPWIKKRDDVFTRDHEIDQATVDALSSFAQASHFRRAAMNMMAWSLTNEERAQVRDAFIEMDTDRSGTISLSEFKKVMLDKFHVDDEHASAAFEAIDYNNQDEIHYSEFLAAMAGCRIKMHDDLILKTFKRFDVDNSGYISGGNLKTVLGDAFEQSEVERILAEIGMANDGQISYDEFFAYMTHPETHSKHHEIAAAVVDHHVQRDDSRKATARSRRPSDQEKATRAKSEQCCTVF</sequence>
<evidence type="ECO:0000256" key="5">
    <source>
        <dbReference type="ARBA" id="ARBA00022777"/>
    </source>
</evidence>
<gene>
    <name evidence="12" type="ORF">PCOR1329_LOCUS54357</name>
</gene>
<feature type="compositionally biased region" description="Basic and acidic residues" evidence="9">
    <location>
        <begin position="351"/>
        <end position="363"/>
    </location>
</feature>
<evidence type="ECO:0000256" key="8">
    <source>
        <dbReference type="ARBA" id="ARBA00024334"/>
    </source>
</evidence>
<keyword evidence="3" id="KW-0808">Transferase</keyword>
<keyword evidence="7" id="KW-0067">ATP-binding</keyword>
<dbReference type="EMBL" id="CAUYUJ010016640">
    <property type="protein sequence ID" value="CAK0867409.1"/>
    <property type="molecule type" value="Genomic_DNA"/>
</dbReference>
<feature type="domain" description="EF-hand" evidence="11">
    <location>
        <begin position="254"/>
        <end position="289"/>
    </location>
</feature>
<evidence type="ECO:0000256" key="9">
    <source>
        <dbReference type="SAM" id="MobiDB-lite"/>
    </source>
</evidence>
<evidence type="ECO:0008006" key="14">
    <source>
        <dbReference type="Google" id="ProtNLM"/>
    </source>
</evidence>
<dbReference type="Proteomes" id="UP001189429">
    <property type="component" value="Unassembled WGS sequence"/>
</dbReference>
<dbReference type="InterPro" id="IPR000719">
    <property type="entry name" value="Prot_kinase_dom"/>
</dbReference>
<dbReference type="Gene3D" id="1.10.238.10">
    <property type="entry name" value="EF-hand"/>
    <property type="match status" value="2"/>
</dbReference>
<comment type="caution">
    <text evidence="12">The sequence shown here is derived from an EMBL/GenBank/DDBJ whole genome shotgun (WGS) entry which is preliminary data.</text>
</comment>
<evidence type="ECO:0000256" key="6">
    <source>
        <dbReference type="ARBA" id="ARBA00022837"/>
    </source>
</evidence>
<keyword evidence="6" id="KW-0106">Calcium</keyword>
<dbReference type="SMART" id="SM00054">
    <property type="entry name" value="EFh"/>
    <property type="match status" value="4"/>
</dbReference>
<dbReference type="InterPro" id="IPR050205">
    <property type="entry name" value="CDPK_Ser/Thr_kinases"/>
</dbReference>
<dbReference type="Gene3D" id="1.10.510.10">
    <property type="entry name" value="Transferase(Phosphotransferase) domain 1"/>
    <property type="match status" value="1"/>
</dbReference>
<dbReference type="PANTHER" id="PTHR24349">
    <property type="entry name" value="SERINE/THREONINE-PROTEIN KINASE"/>
    <property type="match status" value="1"/>
</dbReference>
<dbReference type="Pfam" id="PF00069">
    <property type="entry name" value="Pkinase"/>
    <property type="match status" value="1"/>
</dbReference>
<comment type="cofactor">
    <cofactor evidence="1">
        <name>Mg(2+)</name>
        <dbReference type="ChEBI" id="CHEBI:18420"/>
    </cofactor>
</comment>
<dbReference type="InterPro" id="IPR011992">
    <property type="entry name" value="EF-hand-dom_pair"/>
</dbReference>
<comment type="similarity">
    <text evidence="8">Belongs to the protein kinase superfamily. Ser/Thr protein kinase family. CDPK subfamily.</text>
</comment>
<evidence type="ECO:0000313" key="12">
    <source>
        <dbReference type="EMBL" id="CAK0867409.1"/>
    </source>
</evidence>
<keyword evidence="4" id="KW-0547">Nucleotide-binding</keyword>
<feature type="domain" description="Protein kinase" evidence="10">
    <location>
        <begin position="1"/>
        <end position="138"/>
    </location>
</feature>
<keyword evidence="5" id="KW-0418">Kinase</keyword>
<keyword evidence="13" id="KW-1185">Reference proteome</keyword>
<evidence type="ECO:0000256" key="3">
    <source>
        <dbReference type="ARBA" id="ARBA00022679"/>
    </source>
</evidence>
<dbReference type="InterPro" id="IPR018247">
    <property type="entry name" value="EF_Hand_1_Ca_BS"/>
</dbReference>
<protein>
    <recommendedName>
        <fullName evidence="14">Calmodulin</fullName>
    </recommendedName>
</protein>
<name>A0ABN9V437_9DINO</name>
<dbReference type="SMART" id="SM00220">
    <property type="entry name" value="S_TKc"/>
    <property type="match status" value="1"/>
</dbReference>
<feature type="region of interest" description="Disordered" evidence="9">
    <location>
        <begin position="339"/>
        <end position="363"/>
    </location>
</feature>
<evidence type="ECO:0000256" key="1">
    <source>
        <dbReference type="ARBA" id="ARBA00001946"/>
    </source>
</evidence>
<dbReference type="InterPro" id="IPR002048">
    <property type="entry name" value="EF_hand_dom"/>
</dbReference>
<dbReference type="PROSITE" id="PS50011">
    <property type="entry name" value="PROTEIN_KINASE_DOM"/>
    <property type="match status" value="1"/>
</dbReference>
<dbReference type="Pfam" id="PF13499">
    <property type="entry name" value="EF-hand_7"/>
    <property type="match status" value="2"/>
</dbReference>
<evidence type="ECO:0000256" key="2">
    <source>
        <dbReference type="ARBA" id="ARBA00022527"/>
    </source>
</evidence>
<organism evidence="12 13">
    <name type="scientific">Prorocentrum cordatum</name>
    <dbReference type="NCBI Taxonomy" id="2364126"/>
    <lineage>
        <taxon>Eukaryota</taxon>
        <taxon>Sar</taxon>
        <taxon>Alveolata</taxon>
        <taxon>Dinophyceae</taxon>
        <taxon>Prorocentrales</taxon>
        <taxon>Prorocentraceae</taxon>
        <taxon>Prorocentrum</taxon>
    </lineage>
</organism>
<dbReference type="PROSITE" id="PS00018">
    <property type="entry name" value="EF_HAND_1"/>
    <property type="match status" value="1"/>
</dbReference>
<evidence type="ECO:0000256" key="4">
    <source>
        <dbReference type="ARBA" id="ARBA00022741"/>
    </source>
</evidence>